<proteinExistence type="predicted"/>
<gene>
    <name evidence="1" type="ORF">PSM7751_00066</name>
</gene>
<dbReference type="Proteomes" id="UP000193963">
    <property type="component" value="Unassembled WGS sequence"/>
</dbReference>
<evidence type="ECO:0000313" key="2">
    <source>
        <dbReference type="Proteomes" id="UP000193963"/>
    </source>
</evidence>
<sequence length="176" mass="19499">MPSLARIDWAAATAEERLEALRRATDRQVCAMSRAVEWEPGSYEVIRWISAQICVDLGSALTLFHNAEPERFDKVPRAQVPPAMQPVCAQLDALCQRINAGFYLPDPARKMIGPDRLATWLENQAQDARLGIEGRWRLNPAIVGPMANALPVRAGRRKAAAKEKSLLGRIFSPLTA</sequence>
<evidence type="ECO:0000313" key="1">
    <source>
        <dbReference type="EMBL" id="SLN10305.1"/>
    </source>
</evidence>
<protein>
    <recommendedName>
        <fullName evidence="3">DUF4274 domain-containing protein</fullName>
    </recommendedName>
</protein>
<accession>A0A1X6Y4F3</accession>
<dbReference type="RefSeq" id="WP_143515542.1">
    <property type="nucleotide sequence ID" value="NZ_FWFN01000001.1"/>
</dbReference>
<dbReference type="OrthoDB" id="7739838at2"/>
<dbReference type="EMBL" id="FWFN01000001">
    <property type="protein sequence ID" value="SLN10305.1"/>
    <property type="molecule type" value="Genomic_DNA"/>
</dbReference>
<keyword evidence="2" id="KW-1185">Reference proteome</keyword>
<dbReference type="AlphaFoldDB" id="A0A1X6Y4F3"/>
<evidence type="ECO:0008006" key="3">
    <source>
        <dbReference type="Google" id="ProtNLM"/>
    </source>
</evidence>
<name>A0A1X6Y4F3_9RHOB</name>
<reference evidence="1 2" key="1">
    <citation type="submission" date="2017-03" db="EMBL/GenBank/DDBJ databases">
        <authorList>
            <person name="Afonso C.L."/>
            <person name="Miller P.J."/>
            <person name="Scott M.A."/>
            <person name="Spackman E."/>
            <person name="Goraichik I."/>
            <person name="Dimitrov K.M."/>
            <person name="Suarez D.L."/>
            <person name="Swayne D.E."/>
        </authorList>
    </citation>
    <scope>NUCLEOTIDE SEQUENCE [LARGE SCALE GENOMIC DNA]</scope>
    <source>
        <strain evidence="1 2">CECT 7751</strain>
    </source>
</reference>
<organism evidence="1 2">
    <name type="scientific">Pseudooceanicola marinus</name>
    <dbReference type="NCBI Taxonomy" id="396013"/>
    <lineage>
        <taxon>Bacteria</taxon>
        <taxon>Pseudomonadati</taxon>
        <taxon>Pseudomonadota</taxon>
        <taxon>Alphaproteobacteria</taxon>
        <taxon>Rhodobacterales</taxon>
        <taxon>Paracoccaceae</taxon>
        <taxon>Pseudooceanicola</taxon>
    </lineage>
</organism>